<accession>A0ABS3Y7P3</accession>
<protein>
    <submittedName>
        <fullName evidence="2">Uncharacterized protein</fullName>
    </submittedName>
</protein>
<evidence type="ECO:0000313" key="3">
    <source>
        <dbReference type="Proteomes" id="UP000721954"/>
    </source>
</evidence>
<name>A0ABS3Y7P3_9ACTN</name>
<reference evidence="2 3" key="1">
    <citation type="submission" date="2021-02" db="EMBL/GenBank/DDBJ databases">
        <title>Streptomyces spirodelae sp. nov., isolated from duckweed.</title>
        <authorList>
            <person name="Saimee Y."/>
            <person name="Duangmal K."/>
        </authorList>
    </citation>
    <scope>NUCLEOTIDE SEQUENCE [LARGE SCALE GENOMIC DNA]</scope>
    <source>
        <strain evidence="2 3">DSM 42105</strain>
    </source>
</reference>
<evidence type="ECO:0000256" key="1">
    <source>
        <dbReference type="SAM" id="MobiDB-lite"/>
    </source>
</evidence>
<comment type="caution">
    <text evidence="2">The sequence shown here is derived from an EMBL/GenBank/DDBJ whole genome shotgun (WGS) entry which is preliminary data.</text>
</comment>
<proteinExistence type="predicted"/>
<feature type="region of interest" description="Disordered" evidence="1">
    <location>
        <begin position="116"/>
        <end position="138"/>
    </location>
</feature>
<evidence type="ECO:0000313" key="2">
    <source>
        <dbReference type="EMBL" id="MBO8203498.1"/>
    </source>
</evidence>
<dbReference type="Proteomes" id="UP000721954">
    <property type="component" value="Unassembled WGS sequence"/>
</dbReference>
<keyword evidence="3" id="KW-1185">Reference proteome</keyword>
<gene>
    <name evidence="2" type="ORF">JW613_35245</name>
</gene>
<dbReference type="EMBL" id="JAFFZM010000046">
    <property type="protein sequence ID" value="MBO8203498.1"/>
    <property type="molecule type" value="Genomic_DNA"/>
</dbReference>
<dbReference type="RefSeq" id="WP_209215276.1">
    <property type="nucleotide sequence ID" value="NZ_JAFFZM010000046.1"/>
</dbReference>
<dbReference type="GeneID" id="96263882"/>
<organism evidence="2 3">
    <name type="scientific">Streptomyces smyrnaeus</name>
    <dbReference type="NCBI Taxonomy" id="1387713"/>
    <lineage>
        <taxon>Bacteria</taxon>
        <taxon>Bacillati</taxon>
        <taxon>Actinomycetota</taxon>
        <taxon>Actinomycetes</taxon>
        <taxon>Kitasatosporales</taxon>
        <taxon>Streptomycetaceae</taxon>
        <taxon>Streptomyces</taxon>
    </lineage>
</organism>
<sequence>MAQRCRPGHKDAPVSGTTDNAVVGAVTGPIAMPHTLLLGRWDLTGRLRLVARATPWSPSLRQPIDGVLGPAAPDHPWRNVTVFVGWGTREPLQHRCVDPGVAVEFKGRRRAGLRPVPASDAGAMPAPWPVSGELPSFG</sequence>